<sequence length="271" mass="28987">QVFVETLDKCFENVCELDLIFHMDKADTNWKMLVCSAETLAENVLNAEGSGWGSSTRSMPSEPCSGLRLPGTRGMCAFGLSAVEAATLELQGSPGPKGKLQAQKSWRGPKEAAGWGGLAAQPLRFVPEENVHYILQEVVMGGMVLETNMNEIVAQAEAQNKLEKAEGGLSAAPSRAVSAVKNINLPEIPRNINIGDINIKVPSLSQFIACRPCHVRVNGAMLSTSLGLGQASAREGRQEPWPVAVPPPVLPIPADAILSSRFRPSSSSTWD</sequence>
<dbReference type="AlphaFoldDB" id="R0M459"/>
<dbReference type="PANTHER" id="PTHR11753">
    <property type="entry name" value="ADAPTOR COMPLEXES SMALL SUBUNIT FAMILY"/>
    <property type="match status" value="1"/>
</dbReference>
<dbReference type="InterPro" id="IPR022775">
    <property type="entry name" value="AP_mu_sigma_su"/>
</dbReference>
<evidence type="ECO:0000256" key="4">
    <source>
        <dbReference type="ARBA" id="ARBA00023136"/>
    </source>
</evidence>
<proteinExistence type="predicted"/>
<evidence type="ECO:0000256" key="3">
    <source>
        <dbReference type="ARBA" id="ARBA00022927"/>
    </source>
</evidence>
<reference evidence="7" key="1">
    <citation type="journal article" date="2013" name="Nat. Genet.">
        <title>The duck genome and transcriptome provide insight into an avian influenza virus reservoir species.</title>
        <authorList>
            <person name="Huang Y."/>
            <person name="Li Y."/>
            <person name="Burt D.W."/>
            <person name="Chen H."/>
            <person name="Zhang Y."/>
            <person name="Qian W."/>
            <person name="Kim H."/>
            <person name="Gan S."/>
            <person name="Zhao Y."/>
            <person name="Li J."/>
            <person name="Yi K."/>
            <person name="Feng H."/>
            <person name="Zhu P."/>
            <person name="Li B."/>
            <person name="Liu Q."/>
            <person name="Fairley S."/>
            <person name="Magor K.E."/>
            <person name="Du Z."/>
            <person name="Hu X."/>
            <person name="Goodman L."/>
            <person name="Tafer H."/>
            <person name="Vignal A."/>
            <person name="Lee T."/>
            <person name="Kim K.W."/>
            <person name="Sheng Z."/>
            <person name="An Y."/>
            <person name="Searle S."/>
            <person name="Herrero J."/>
            <person name="Groenen M.A."/>
            <person name="Crooijmans R.P."/>
            <person name="Faraut T."/>
            <person name="Cai Q."/>
            <person name="Webster R.G."/>
            <person name="Aldridge J.R."/>
            <person name="Warren W.C."/>
            <person name="Bartschat S."/>
            <person name="Kehr S."/>
            <person name="Marz M."/>
            <person name="Stadler P.F."/>
            <person name="Smith J."/>
            <person name="Kraus R.H."/>
            <person name="Zhao Y."/>
            <person name="Ren L."/>
            <person name="Fei J."/>
            <person name="Morisson M."/>
            <person name="Kaiser P."/>
            <person name="Griffin D.K."/>
            <person name="Rao M."/>
            <person name="Pitel F."/>
            <person name="Wang J."/>
            <person name="Li N."/>
        </authorList>
    </citation>
    <scope>NUCLEOTIDE SEQUENCE [LARGE SCALE GENOMIC DNA]</scope>
</reference>
<dbReference type="Pfam" id="PF01217">
    <property type="entry name" value="Clat_adaptor_s"/>
    <property type="match status" value="1"/>
</dbReference>
<dbReference type="InterPro" id="IPR016635">
    <property type="entry name" value="AP_complex_ssu"/>
</dbReference>
<protein>
    <submittedName>
        <fullName evidence="6">AP-3 complex subunit sigma-2</fullName>
    </submittedName>
</protein>
<name>R0M459_ANAPL</name>
<gene>
    <name evidence="6" type="ORF">Anapl_10197</name>
</gene>
<dbReference type="Gene3D" id="3.30.450.60">
    <property type="match status" value="2"/>
</dbReference>
<keyword evidence="7" id="KW-1185">Reference proteome</keyword>
<dbReference type="GO" id="GO:0015031">
    <property type="term" value="P:protein transport"/>
    <property type="evidence" value="ECO:0007669"/>
    <property type="project" value="UniProtKB-KW"/>
</dbReference>
<evidence type="ECO:0000256" key="2">
    <source>
        <dbReference type="ARBA" id="ARBA00022448"/>
    </source>
</evidence>
<evidence type="ECO:0000256" key="1">
    <source>
        <dbReference type="ARBA" id="ARBA00004308"/>
    </source>
</evidence>
<keyword evidence="4" id="KW-0472">Membrane</keyword>
<organism evidence="6 7">
    <name type="scientific">Anas platyrhynchos</name>
    <name type="common">Mallard</name>
    <name type="synonym">Anas boschas</name>
    <dbReference type="NCBI Taxonomy" id="8839"/>
    <lineage>
        <taxon>Eukaryota</taxon>
        <taxon>Metazoa</taxon>
        <taxon>Chordata</taxon>
        <taxon>Craniata</taxon>
        <taxon>Vertebrata</taxon>
        <taxon>Euteleostomi</taxon>
        <taxon>Archelosauria</taxon>
        <taxon>Archosauria</taxon>
        <taxon>Dinosauria</taxon>
        <taxon>Saurischia</taxon>
        <taxon>Theropoda</taxon>
        <taxon>Coelurosauria</taxon>
        <taxon>Aves</taxon>
        <taxon>Neognathae</taxon>
        <taxon>Galloanserae</taxon>
        <taxon>Anseriformes</taxon>
        <taxon>Anatidae</taxon>
        <taxon>Anatinae</taxon>
        <taxon>Anas</taxon>
    </lineage>
</organism>
<comment type="subcellular location">
    <subcellularLocation>
        <location evidence="1">Endomembrane system</location>
    </subcellularLocation>
</comment>
<dbReference type="GO" id="GO:0012505">
    <property type="term" value="C:endomembrane system"/>
    <property type="evidence" value="ECO:0007669"/>
    <property type="project" value="UniProtKB-SubCell"/>
</dbReference>
<keyword evidence="3" id="KW-0653">Protein transport</keyword>
<evidence type="ECO:0000313" key="6">
    <source>
        <dbReference type="EMBL" id="EOB08880.1"/>
    </source>
</evidence>
<evidence type="ECO:0000313" key="7">
    <source>
        <dbReference type="Proteomes" id="UP000296049"/>
    </source>
</evidence>
<feature type="domain" description="AP complex mu/sigma subunit" evidence="5">
    <location>
        <begin position="1"/>
        <end position="27"/>
    </location>
</feature>
<dbReference type="Proteomes" id="UP000296049">
    <property type="component" value="Unassembled WGS sequence"/>
</dbReference>
<evidence type="ECO:0000259" key="5">
    <source>
        <dbReference type="Pfam" id="PF01217"/>
    </source>
</evidence>
<keyword evidence="2" id="KW-0813">Transport</keyword>
<dbReference type="EMBL" id="KB742410">
    <property type="protein sequence ID" value="EOB08880.1"/>
    <property type="molecule type" value="Genomic_DNA"/>
</dbReference>
<feature type="non-terminal residue" evidence="6">
    <location>
        <position position="1"/>
    </location>
</feature>
<accession>R0M459</accession>